<dbReference type="AlphaFoldDB" id="A0A445MKU4"/>
<dbReference type="Proteomes" id="UP000290560">
    <property type="component" value="Unassembled WGS sequence"/>
</dbReference>
<evidence type="ECO:0000256" key="2">
    <source>
        <dbReference type="PROSITE-ProRule" id="PRU00235"/>
    </source>
</evidence>
<feature type="repeat" description="RCC1" evidence="2">
    <location>
        <begin position="1"/>
        <end position="47"/>
    </location>
</feature>
<reference evidence="3" key="1">
    <citation type="journal article" date="2018" name="Data Brief">
        <title>Genome sequence data from 17 accessions of Ensete ventricosum, a staple food crop for millions in Ethiopia.</title>
        <authorList>
            <person name="Yemataw Z."/>
            <person name="Muzemil S."/>
            <person name="Ambachew D."/>
            <person name="Tripathi L."/>
            <person name="Tesfaye K."/>
            <person name="Chala A."/>
            <person name="Farbos A."/>
            <person name="O'Neill P."/>
            <person name="Moore K."/>
            <person name="Grant M."/>
            <person name="Studholme D.J."/>
        </authorList>
    </citation>
    <scope>NUCLEOTIDE SEQUENCE [LARGE SCALE GENOMIC DNA]</scope>
    <source>
        <tissue evidence="3">Leaf</tissue>
    </source>
</reference>
<dbReference type="InterPro" id="IPR051210">
    <property type="entry name" value="Ub_ligase/GEF_domain"/>
</dbReference>
<evidence type="ECO:0000256" key="1">
    <source>
        <dbReference type="ARBA" id="ARBA00022737"/>
    </source>
</evidence>
<feature type="repeat" description="RCC1" evidence="2">
    <location>
        <begin position="48"/>
        <end position="99"/>
    </location>
</feature>
<dbReference type="PROSITE" id="PS50012">
    <property type="entry name" value="RCC1_3"/>
    <property type="match status" value="2"/>
</dbReference>
<dbReference type="Gene3D" id="2.130.10.30">
    <property type="entry name" value="Regulator of chromosome condensation 1/beta-lactamase-inhibitor protein II"/>
    <property type="match status" value="1"/>
</dbReference>
<dbReference type="EMBL" id="KV876411">
    <property type="protein sequence ID" value="RZR74828.1"/>
    <property type="molecule type" value="Genomic_DNA"/>
</dbReference>
<sequence length="206" mass="22359">MGSTVYGLLGNPQTDGRLPTRVKGKISNHLVEEISCGSYHATVLTSRTEVYTWCKGANGRLGHGDNDDRNAPTLVEALKDKQVKSVVCGASFPAIICLHKWGQFSRLSSVESFKGENRDSRESNNGYPSSSSKFLQVQASSKKIFSTSVPGLQFRLVPPGTGSTYRSARLSACGPPATERYHQKSAVNDRLSEKSTVGGRFWEISG</sequence>
<dbReference type="InterPro" id="IPR000408">
    <property type="entry name" value="Reg_chr_condens"/>
</dbReference>
<keyword evidence="1" id="KW-0677">Repeat</keyword>
<dbReference type="Pfam" id="PF00415">
    <property type="entry name" value="RCC1"/>
    <property type="match status" value="1"/>
</dbReference>
<proteinExistence type="predicted"/>
<protein>
    <recommendedName>
        <fullName evidence="4">Regulator of chromosome condensation 1/beta-lactamase-inhibitor protein II</fullName>
    </recommendedName>
</protein>
<evidence type="ECO:0000313" key="3">
    <source>
        <dbReference type="EMBL" id="RZR74828.1"/>
    </source>
</evidence>
<dbReference type="PANTHER" id="PTHR22870">
    <property type="entry name" value="REGULATOR OF CHROMOSOME CONDENSATION"/>
    <property type="match status" value="1"/>
</dbReference>
<evidence type="ECO:0008006" key="4">
    <source>
        <dbReference type="Google" id="ProtNLM"/>
    </source>
</evidence>
<name>A0A445MKU4_ENSVE</name>
<dbReference type="PANTHER" id="PTHR22870:SF430">
    <property type="entry name" value="PH DOMAIN-CONTAINING PROTEIN"/>
    <property type="match status" value="1"/>
</dbReference>
<dbReference type="SUPFAM" id="SSF50985">
    <property type="entry name" value="RCC1/BLIP-II"/>
    <property type="match status" value="1"/>
</dbReference>
<organism evidence="3">
    <name type="scientific">Ensete ventricosum</name>
    <name type="common">Abyssinian banana</name>
    <name type="synonym">Musa ensete</name>
    <dbReference type="NCBI Taxonomy" id="4639"/>
    <lineage>
        <taxon>Eukaryota</taxon>
        <taxon>Viridiplantae</taxon>
        <taxon>Streptophyta</taxon>
        <taxon>Embryophyta</taxon>
        <taxon>Tracheophyta</taxon>
        <taxon>Spermatophyta</taxon>
        <taxon>Magnoliopsida</taxon>
        <taxon>Liliopsida</taxon>
        <taxon>Zingiberales</taxon>
        <taxon>Musaceae</taxon>
        <taxon>Ensete</taxon>
    </lineage>
</organism>
<accession>A0A445MKU4</accession>
<dbReference type="InterPro" id="IPR009091">
    <property type="entry name" value="RCC1/BLIP-II"/>
</dbReference>
<gene>
    <name evidence="3" type="ORF">BHM03_00044265</name>
</gene>